<protein>
    <submittedName>
        <fullName evidence="1">Zinc finger BED domain-containing protein 5-like</fullName>
    </submittedName>
</protein>
<dbReference type="PANTHER" id="PTHR45913:SF21">
    <property type="entry name" value="DUF4371 DOMAIN-CONTAINING PROTEIN"/>
    <property type="match status" value="1"/>
</dbReference>
<gene>
    <name evidence="1" type="primary">LOC114344264</name>
</gene>
<dbReference type="RefSeq" id="XP_028150910.1">
    <property type="nucleotide sequence ID" value="XM_028295109.1"/>
</dbReference>
<dbReference type="PANTHER" id="PTHR45913">
    <property type="entry name" value="EPM2A-INTERACTING PROTEIN 1"/>
    <property type="match status" value="1"/>
</dbReference>
<dbReference type="InParanoid" id="A0A6P7H4I0"/>
<reference evidence="1" key="1">
    <citation type="submission" date="2025-08" db="UniProtKB">
        <authorList>
            <consortium name="RefSeq"/>
        </authorList>
    </citation>
    <scope>IDENTIFICATION</scope>
    <source>
        <tissue evidence="1">Whole insect</tissue>
    </source>
</reference>
<name>A0A6P7H4I0_DIAVI</name>
<proteinExistence type="predicted"/>
<organism evidence="1">
    <name type="scientific">Diabrotica virgifera virgifera</name>
    <name type="common">western corn rootworm</name>
    <dbReference type="NCBI Taxonomy" id="50390"/>
    <lineage>
        <taxon>Eukaryota</taxon>
        <taxon>Metazoa</taxon>
        <taxon>Ecdysozoa</taxon>
        <taxon>Arthropoda</taxon>
        <taxon>Hexapoda</taxon>
        <taxon>Insecta</taxon>
        <taxon>Pterygota</taxon>
        <taxon>Neoptera</taxon>
        <taxon>Endopterygota</taxon>
        <taxon>Coleoptera</taxon>
        <taxon>Polyphaga</taxon>
        <taxon>Cucujiformia</taxon>
        <taxon>Chrysomeloidea</taxon>
        <taxon>Chrysomelidae</taxon>
        <taxon>Galerucinae</taxon>
        <taxon>Diabroticina</taxon>
        <taxon>Diabroticites</taxon>
        <taxon>Diabrotica</taxon>
    </lineage>
</organism>
<evidence type="ECO:0000313" key="1">
    <source>
        <dbReference type="RefSeq" id="XP_028150910.1"/>
    </source>
</evidence>
<accession>A0A6P7H4I0</accession>
<sequence>MKNNELTTKASYQVTEILAKKMKPFSDTEIVKECVVTVCNTLFSQFANNEQILDEVSKLQLFDSTCMRRSQNLAANIALNLTDELQKSKYFSLALDSSTDITAISQLLLFVKYVSKDCVPKEDFLGMIPMTGQTRGIDYLNTLINFLTSIALI</sequence>
<dbReference type="AlphaFoldDB" id="A0A6P7H4I0"/>